<dbReference type="Proteomes" id="UP000434172">
    <property type="component" value="Unassembled WGS sequence"/>
</dbReference>
<keyword evidence="2" id="KW-1185">Reference proteome</keyword>
<evidence type="ECO:0000313" key="1">
    <source>
        <dbReference type="EMBL" id="KAF0315650.1"/>
    </source>
</evidence>
<name>A0A8H3VXC6_9PEZI</name>
<reference evidence="1 2" key="1">
    <citation type="submission" date="2019-12" db="EMBL/GenBank/DDBJ databases">
        <title>A genome sequence resource for the geographically widespread anthracnose pathogen Colletotrichum asianum.</title>
        <authorList>
            <person name="Meng Y."/>
        </authorList>
    </citation>
    <scope>NUCLEOTIDE SEQUENCE [LARGE SCALE GENOMIC DNA]</scope>
    <source>
        <strain evidence="1 2">ICMP 18580</strain>
    </source>
</reference>
<proteinExistence type="predicted"/>
<evidence type="ECO:0000313" key="2">
    <source>
        <dbReference type="Proteomes" id="UP000434172"/>
    </source>
</evidence>
<dbReference type="AlphaFoldDB" id="A0A8H3VXC6"/>
<accession>A0A8H3VXC6</accession>
<organism evidence="1 2">
    <name type="scientific">Colletotrichum asianum</name>
    <dbReference type="NCBI Taxonomy" id="702518"/>
    <lineage>
        <taxon>Eukaryota</taxon>
        <taxon>Fungi</taxon>
        <taxon>Dikarya</taxon>
        <taxon>Ascomycota</taxon>
        <taxon>Pezizomycotina</taxon>
        <taxon>Sordariomycetes</taxon>
        <taxon>Hypocreomycetidae</taxon>
        <taxon>Glomerellales</taxon>
        <taxon>Glomerellaceae</taxon>
        <taxon>Colletotrichum</taxon>
        <taxon>Colletotrichum gloeosporioides species complex</taxon>
    </lineage>
</organism>
<dbReference type="EMBL" id="WOWK01000193">
    <property type="protein sequence ID" value="KAF0315650.1"/>
    <property type="molecule type" value="Genomic_DNA"/>
</dbReference>
<comment type="caution">
    <text evidence="1">The sequence shown here is derived from an EMBL/GenBank/DDBJ whole genome shotgun (WGS) entry which is preliminary data.</text>
</comment>
<gene>
    <name evidence="1" type="ORF">GQ607_017137</name>
</gene>
<protein>
    <submittedName>
        <fullName evidence="1">Uncharacterized protein</fullName>
    </submittedName>
</protein>
<sequence length="88" mass="9869">MTSLPSAEAPSILVALTNGASASGTSSTHLYSSTKRDKPFYRFQNPTPDKFKYSAFLAISYWDRGRIPVDGIKTYMKSPDLRHPNREQ</sequence>